<feature type="transmembrane region" description="Helical" evidence="1">
    <location>
        <begin position="43"/>
        <end position="63"/>
    </location>
</feature>
<feature type="transmembrane region" description="Helical" evidence="1">
    <location>
        <begin position="157"/>
        <end position="179"/>
    </location>
</feature>
<feature type="transmembrane region" description="Helical" evidence="1">
    <location>
        <begin position="100"/>
        <end position="120"/>
    </location>
</feature>
<accession>A0ABM7X047</accession>
<name>A0ABM7X047_9BACT</name>
<protein>
    <submittedName>
        <fullName evidence="2">Membrane protein</fullName>
    </submittedName>
</protein>
<sequence length="198" mass="20671">MNSDLAGPTLSAFAARWRFLVVRGVAALLFGFLAIFAPRASLLALVILWGAYALVDGVFNVILAIRGARTGMNRGWLLFQGLVSVAAGVITFLWPGITALALLTVIAVWAVLTGVAEIAFAIRLRHVIRGEWLLAASGVVSIVFGVLLAAFPGAGALALAWMIGVYAVVFGALLVGFGFRIHRWGEGTAASGGTPSHA</sequence>
<dbReference type="PANTHER" id="PTHR34989">
    <property type="entry name" value="PROTEIN HDED"/>
    <property type="match status" value="1"/>
</dbReference>
<dbReference type="Proteomes" id="UP001162891">
    <property type="component" value="Chromosome"/>
</dbReference>
<keyword evidence="1" id="KW-0812">Transmembrane</keyword>
<dbReference type="PANTHER" id="PTHR34989:SF1">
    <property type="entry name" value="PROTEIN HDED"/>
    <property type="match status" value="1"/>
</dbReference>
<dbReference type="Pfam" id="PF03729">
    <property type="entry name" value="DUF308"/>
    <property type="match status" value="2"/>
</dbReference>
<evidence type="ECO:0000313" key="3">
    <source>
        <dbReference type="Proteomes" id="UP001162891"/>
    </source>
</evidence>
<organism evidence="2 3">
    <name type="scientific">Anaeromyxobacter oryzae</name>
    <dbReference type="NCBI Taxonomy" id="2918170"/>
    <lineage>
        <taxon>Bacteria</taxon>
        <taxon>Pseudomonadati</taxon>
        <taxon>Myxococcota</taxon>
        <taxon>Myxococcia</taxon>
        <taxon>Myxococcales</taxon>
        <taxon>Cystobacterineae</taxon>
        <taxon>Anaeromyxobacteraceae</taxon>
        <taxon>Anaeromyxobacter</taxon>
    </lineage>
</organism>
<keyword evidence="1" id="KW-1133">Transmembrane helix</keyword>
<feature type="transmembrane region" description="Helical" evidence="1">
    <location>
        <begin position="75"/>
        <end position="94"/>
    </location>
</feature>
<evidence type="ECO:0000256" key="1">
    <source>
        <dbReference type="SAM" id="Phobius"/>
    </source>
</evidence>
<dbReference type="InterPro" id="IPR005325">
    <property type="entry name" value="DUF308_memb"/>
</dbReference>
<evidence type="ECO:0000313" key="2">
    <source>
        <dbReference type="EMBL" id="BDG05115.1"/>
    </source>
</evidence>
<proteinExistence type="predicted"/>
<gene>
    <name evidence="2" type="ORF">AMOR_41110</name>
</gene>
<dbReference type="RefSeq" id="WP_248353665.1">
    <property type="nucleotide sequence ID" value="NZ_AP025591.1"/>
</dbReference>
<keyword evidence="3" id="KW-1185">Reference proteome</keyword>
<keyword evidence="1" id="KW-0472">Membrane</keyword>
<reference evidence="3" key="1">
    <citation type="journal article" date="2022" name="Int. J. Syst. Evol. Microbiol.">
        <title>Anaeromyxobacter oryzae sp. nov., Anaeromyxobacter diazotrophicus sp. nov. and Anaeromyxobacter paludicola sp. nov., isolated from paddy soils.</title>
        <authorList>
            <person name="Itoh H."/>
            <person name="Xu Z."/>
            <person name="Mise K."/>
            <person name="Masuda Y."/>
            <person name="Ushijima N."/>
            <person name="Hayakawa C."/>
            <person name="Shiratori Y."/>
            <person name="Senoo K."/>
        </authorList>
    </citation>
    <scope>NUCLEOTIDE SEQUENCE [LARGE SCALE GENOMIC DNA]</scope>
    <source>
        <strain evidence="3">Red232</strain>
    </source>
</reference>
<feature type="transmembrane region" description="Helical" evidence="1">
    <location>
        <begin position="132"/>
        <end position="151"/>
    </location>
</feature>
<dbReference type="InterPro" id="IPR052712">
    <property type="entry name" value="Acid_resist_chaperone_HdeD"/>
</dbReference>
<feature type="transmembrane region" description="Helical" evidence="1">
    <location>
        <begin position="20"/>
        <end position="37"/>
    </location>
</feature>
<dbReference type="EMBL" id="AP025591">
    <property type="protein sequence ID" value="BDG05115.1"/>
    <property type="molecule type" value="Genomic_DNA"/>
</dbReference>